<dbReference type="RefSeq" id="WP_332262537.1">
    <property type="nucleotide sequence ID" value="NZ_JBHEZZ010000002.1"/>
</dbReference>
<gene>
    <name evidence="1" type="ORF">ACEZDJ_05445</name>
</gene>
<keyword evidence="2" id="KW-1185">Reference proteome</keyword>
<evidence type="ECO:0000313" key="1">
    <source>
        <dbReference type="EMBL" id="MFC1400725.1"/>
    </source>
</evidence>
<dbReference type="EMBL" id="JBHEZZ010000002">
    <property type="protein sequence ID" value="MFC1400725.1"/>
    <property type="molecule type" value="Genomic_DNA"/>
</dbReference>
<accession>A0ABV6UGZ9</accession>
<dbReference type="Gene3D" id="3.10.490.10">
    <property type="entry name" value="Gamma-glutamyl cyclotransferase-like"/>
    <property type="match status" value="1"/>
</dbReference>
<organism evidence="1 2">
    <name type="scientific">Streptacidiphilus cavernicola</name>
    <dbReference type="NCBI Taxonomy" id="3342716"/>
    <lineage>
        <taxon>Bacteria</taxon>
        <taxon>Bacillati</taxon>
        <taxon>Actinomycetota</taxon>
        <taxon>Actinomycetes</taxon>
        <taxon>Kitasatosporales</taxon>
        <taxon>Streptomycetaceae</taxon>
        <taxon>Streptacidiphilus</taxon>
    </lineage>
</organism>
<sequence length="171" mass="18296">MLLPGRLYFALESMAWTGGMGFYDPLDEGEMPARAYLLTASQFADIAAQEMYETPGEDLDLSAVLIAGRASLGDGRYQTLVCPGVLDGCPVLTFTAPWRSAEAPLNKPSAAYLRNLASGLRESHGWTREKIADYLAGRPGAEGEWDAADIAALLDGNGDRTGMPDRHVGGN</sequence>
<comment type="caution">
    <text evidence="1">The sequence shown here is derived from an EMBL/GenBank/DDBJ whole genome shotgun (WGS) entry which is preliminary data.</text>
</comment>
<protein>
    <submittedName>
        <fullName evidence="1">Histone deacetylase</fullName>
    </submittedName>
</protein>
<proteinExistence type="predicted"/>
<dbReference type="Proteomes" id="UP001592528">
    <property type="component" value="Unassembled WGS sequence"/>
</dbReference>
<reference evidence="1 2" key="1">
    <citation type="submission" date="2024-09" db="EMBL/GenBank/DDBJ databases">
        <authorList>
            <person name="Lee S.D."/>
        </authorList>
    </citation>
    <scope>NUCLEOTIDE SEQUENCE [LARGE SCALE GENOMIC DNA]</scope>
    <source>
        <strain evidence="1 2">N1-5</strain>
    </source>
</reference>
<name>A0ABV6UGZ9_9ACTN</name>
<evidence type="ECO:0000313" key="2">
    <source>
        <dbReference type="Proteomes" id="UP001592528"/>
    </source>
</evidence>